<name>A0A9Q1ET21_SYNKA</name>
<organism evidence="1 2">
    <name type="scientific">Synaphobranchus kaupii</name>
    <name type="common">Kaup's arrowtooth eel</name>
    <dbReference type="NCBI Taxonomy" id="118154"/>
    <lineage>
        <taxon>Eukaryota</taxon>
        <taxon>Metazoa</taxon>
        <taxon>Chordata</taxon>
        <taxon>Craniata</taxon>
        <taxon>Vertebrata</taxon>
        <taxon>Euteleostomi</taxon>
        <taxon>Actinopterygii</taxon>
        <taxon>Neopterygii</taxon>
        <taxon>Teleostei</taxon>
        <taxon>Anguilliformes</taxon>
        <taxon>Synaphobranchidae</taxon>
        <taxon>Synaphobranchus</taxon>
    </lineage>
</organism>
<gene>
    <name evidence="1" type="ORF">SKAU_G00318490</name>
</gene>
<proteinExistence type="predicted"/>
<comment type="caution">
    <text evidence="1">The sequence shown here is derived from an EMBL/GenBank/DDBJ whole genome shotgun (WGS) entry which is preliminary data.</text>
</comment>
<accession>A0A9Q1ET21</accession>
<dbReference type="EMBL" id="JAINUF010000013">
    <property type="protein sequence ID" value="KAJ8344520.1"/>
    <property type="molecule type" value="Genomic_DNA"/>
</dbReference>
<protein>
    <submittedName>
        <fullName evidence="1">Uncharacterized protein</fullName>
    </submittedName>
</protein>
<dbReference type="Proteomes" id="UP001152622">
    <property type="component" value="Chromosome 13"/>
</dbReference>
<sequence length="74" mass="8128">MRIDHWGKTTRKGVILNKGENMDAQAGCSRTETPGVEIANGIAKEGGCCRSLTSWCGSDRGRSDFVILLQRRMT</sequence>
<dbReference type="AlphaFoldDB" id="A0A9Q1ET21"/>
<keyword evidence="2" id="KW-1185">Reference proteome</keyword>
<reference evidence="1" key="1">
    <citation type="journal article" date="2023" name="Science">
        <title>Genome structures resolve the early diversification of teleost fishes.</title>
        <authorList>
            <person name="Parey E."/>
            <person name="Louis A."/>
            <person name="Montfort J."/>
            <person name="Bouchez O."/>
            <person name="Roques C."/>
            <person name="Iampietro C."/>
            <person name="Lluch J."/>
            <person name="Castinel A."/>
            <person name="Donnadieu C."/>
            <person name="Desvignes T."/>
            <person name="Floi Bucao C."/>
            <person name="Jouanno E."/>
            <person name="Wen M."/>
            <person name="Mejri S."/>
            <person name="Dirks R."/>
            <person name="Jansen H."/>
            <person name="Henkel C."/>
            <person name="Chen W.J."/>
            <person name="Zahm M."/>
            <person name="Cabau C."/>
            <person name="Klopp C."/>
            <person name="Thompson A.W."/>
            <person name="Robinson-Rechavi M."/>
            <person name="Braasch I."/>
            <person name="Lecointre G."/>
            <person name="Bobe J."/>
            <person name="Postlethwait J.H."/>
            <person name="Berthelot C."/>
            <person name="Roest Crollius H."/>
            <person name="Guiguen Y."/>
        </authorList>
    </citation>
    <scope>NUCLEOTIDE SEQUENCE</scope>
    <source>
        <strain evidence="1">WJC10195</strain>
    </source>
</reference>
<evidence type="ECO:0000313" key="1">
    <source>
        <dbReference type="EMBL" id="KAJ8344520.1"/>
    </source>
</evidence>
<evidence type="ECO:0000313" key="2">
    <source>
        <dbReference type="Proteomes" id="UP001152622"/>
    </source>
</evidence>